<sequence>MTDESLTEHLPPQRGDRATNGGRTERTSAVASSAGTSWLVPAALLLLSAIPVIAGTVRLTELTGGAEVTPANARFFAAPLPVVLHILGVSLYSVAGAFQFAPRLRRRRPGWHRVAGRVLVLCGLVSALSGLWMTLFYPRPAGDGDLVSALRLVFGSAMLLAVVLGFTAIRRRDFARHRAWMIRGYAIGLGAGTQALTHLPWFLLVGTPGELPRALLMGAGWVINVAVAEWIIRRRPNRPGRARSGPADAGGRTTRLSS</sequence>
<evidence type="ECO:0000313" key="3">
    <source>
        <dbReference type="EMBL" id="GLK10622.1"/>
    </source>
</evidence>
<gene>
    <name evidence="3" type="ORF">GCM10017600_40280</name>
</gene>
<dbReference type="Pfam" id="PF10067">
    <property type="entry name" value="DUF2306"/>
    <property type="match status" value="1"/>
</dbReference>
<dbReference type="RefSeq" id="WP_271219035.1">
    <property type="nucleotide sequence ID" value="NZ_BAAAVD010000032.1"/>
</dbReference>
<dbReference type="AlphaFoldDB" id="A0A9W6I233"/>
<feature type="transmembrane region" description="Helical" evidence="2">
    <location>
        <begin position="214"/>
        <end position="232"/>
    </location>
</feature>
<proteinExistence type="predicted"/>
<feature type="region of interest" description="Disordered" evidence="1">
    <location>
        <begin position="1"/>
        <end position="27"/>
    </location>
</feature>
<accession>A0A9W6I233</accession>
<feature type="transmembrane region" description="Helical" evidence="2">
    <location>
        <begin position="38"/>
        <end position="57"/>
    </location>
</feature>
<keyword evidence="2" id="KW-1133">Transmembrane helix</keyword>
<feature type="region of interest" description="Disordered" evidence="1">
    <location>
        <begin position="239"/>
        <end position="258"/>
    </location>
</feature>
<feature type="transmembrane region" description="Helical" evidence="2">
    <location>
        <begin position="118"/>
        <end position="137"/>
    </location>
</feature>
<evidence type="ECO:0000313" key="4">
    <source>
        <dbReference type="Proteomes" id="UP001143474"/>
    </source>
</evidence>
<dbReference type="Proteomes" id="UP001143474">
    <property type="component" value="Unassembled WGS sequence"/>
</dbReference>
<evidence type="ECO:0000256" key="1">
    <source>
        <dbReference type="SAM" id="MobiDB-lite"/>
    </source>
</evidence>
<keyword evidence="2" id="KW-0812">Transmembrane</keyword>
<feature type="transmembrane region" description="Helical" evidence="2">
    <location>
        <begin position="77"/>
        <end position="98"/>
    </location>
</feature>
<organism evidence="3 4">
    <name type="scientific">Streptosporangium carneum</name>
    <dbReference type="NCBI Taxonomy" id="47481"/>
    <lineage>
        <taxon>Bacteria</taxon>
        <taxon>Bacillati</taxon>
        <taxon>Actinomycetota</taxon>
        <taxon>Actinomycetes</taxon>
        <taxon>Streptosporangiales</taxon>
        <taxon>Streptosporangiaceae</taxon>
        <taxon>Streptosporangium</taxon>
    </lineage>
</organism>
<reference evidence="3" key="2">
    <citation type="submission" date="2023-01" db="EMBL/GenBank/DDBJ databases">
        <authorList>
            <person name="Sun Q."/>
            <person name="Evtushenko L."/>
        </authorList>
    </citation>
    <scope>NUCLEOTIDE SEQUENCE</scope>
    <source>
        <strain evidence="3">VKM Ac-2007</strain>
    </source>
</reference>
<protein>
    <submittedName>
        <fullName evidence="3">Membrane protein</fullName>
    </submittedName>
</protein>
<dbReference type="EMBL" id="BSEV01000008">
    <property type="protein sequence ID" value="GLK10622.1"/>
    <property type="molecule type" value="Genomic_DNA"/>
</dbReference>
<dbReference type="InterPro" id="IPR018750">
    <property type="entry name" value="DUF2306_membrane"/>
</dbReference>
<name>A0A9W6I233_9ACTN</name>
<keyword evidence="4" id="KW-1185">Reference proteome</keyword>
<keyword evidence="2" id="KW-0472">Membrane</keyword>
<feature type="transmembrane region" description="Helical" evidence="2">
    <location>
        <begin position="181"/>
        <end position="202"/>
    </location>
</feature>
<comment type="caution">
    <text evidence="3">The sequence shown here is derived from an EMBL/GenBank/DDBJ whole genome shotgun (WGS) entry which is preliminary data.</text>
</comment>
<feature type="transmembrane region" description="Helical" evidence="2">
    <location>
        <begin position="149"/>
        <end position="169"/>
    </location>
</feature>
<reference evidence="3" key="1">
    <citation type="journal article" date="2014" name="Int. J. Syst. Evol. Microbiol.">
        <title>Complete genome sequence of Corynebacterium casei LMG S-19264T (=DSM 44701T), isolated from a smear-ripened cheese.</title>
        <authorList>
            <consortium name="US DOE Joint Genome Institute (JGI-PGF)"/>
            <person name="Walter F."/>
            <person name="Albersmeier A."/>
            <person name="Kalinowski J."/>
            <person name="Ruckert C."/>
        </authorList>
    </citation>
    <scope>NUCLEOTIDE SEQUENCE</scope>
    <source>
        <strain evidence="3">VKM Ac-2007</strain>
    </source>
</reference>
<evidence type="ECO:0000256" key="2">
    <source>
        <dbReference type="SAM" id="Phobius"/>
    </source>
</evidence>